<dbReference type="Pfam" id="PF13458">
    <property type="entry name" value="Peripla_BP_6"/>
    <property type="match status" value="1"/>
</dbReference>
<dbReference type="PANTHER" id="PTHR30483">
    <property type="entry name" value="LEUCINE-SPECIFIC-BINDING PROTEIN"/>
    <property type="match status" value="1"/>
</dbReference>
<evidence type="ECO:0000313" key="3">
    <source>
        <dbReference type="EMBL" id="OIR11645.1"/>
    </source>
</evidence>
<dbReference type="AlphaFoldDB" id="A0A1J5T5S2"/>
<sequence length="448" mass="49354">MPEFAYAIIGQGLQLHTTMKKLLQRILGFPLAGLVAVSILNQITETYRPAIVGSAFGAENPPIIIAHVAPTTGRFALHSESDRRGAEMAIDEFNARGGLLGREIVLVSRDPTLEASRAAEVAEELITRNKAGFMLGAIDSGVAASMSDVCQKHGVIFINTNSSSPSESVEHVHRTKFVFDASAANFNRALLGYALAGRPSRRVLLLTEDDAWGHSSAAASRPYIAEYGGTVVGEVVVPATLPDPAGVIKQIAAIPADVVAINISGDNQIRLFAQIDPKTLERQSWVVGEVDWEELYPAPGTPRPLYGITWAWNLETPGTAEFVARYRKRFGNTRLDYPGDVTHAAYFATRALLTAIERAGTTDNHAVIRQLEKFRWTARERMQHYPAYMDPVSHHLQQTVYIATWHARVDKPELSQVILGHDTPDQVRYERERKARLESFADTPHYAP</sequence>
<comment type="caution">
    <text evidence="3">The sequence shown here is derived from an EMBL/GenBank/DDBJ whole genome shotgun (WGS) entry which is preliminary data.</text>
</comment>
<evidence type="ECO:0000259" key="2">
    <source>
        <dbReference type="Pfam" id="PF13458"/>
    </source>
</evidence>
<accession>A0A1J5T5S2</accession>
<evidence type="ECO:0000256" key="1">
    <source>
        <dbReference type="ARBA" id="ARBA00022729"/>
    </source>
</evidence>
<protein>
    <recommendedName>
        <fullName evidence="2">Leucine-binding protein domain-containing protein</fullName>
    </recommendedName>
</protein>
<dbReference type="CDD" id="cd06268">
    <property type="entry name" value="PBP1_ABC_transporter_LIVBP-like"/>
    <property type="match status" value="1"/>
</dbReference>
<dbReference type="EMBL" id="MLJW01000019">
    <property type="protein sequence ID" value="OIR11645.1"/>
    <property type="molecule type" value="Genomic_DNA"/>
</dbReference>
<keyword evidence="1" id="KW-0732">Signal</keyword>
<feature type="domain" description="Leucine-binding protein" evidence="2">
    <location>
        <begin position="62"/>
        <end position="406"/>
    </location>
</feature>
<organism evidence="3">
    <name type="scientific">mine drainage metagenome</name>
    <dbReference type="NCBI Taxonomy" id="410659"/>
    <lineage>
        <taxon>unclassified sequences</taxon>
        <taxon>metagenomes</taxon>
        <taxon>ecological metagenomes</taxon>
    </lineage>
</organism>
<name>A0A1J5T5S2_9ZZZZ</name>
<dbReference type="Gene3D" id="3.40.50.2300">
    <property type="match status" value="2"/>
</dbReference>
<dbReference type="InterPro" id="IPR051010">
    <property type="entry name" value="BCAA_transport"/>
</dbReference>
<dbReference type="InterPro" id="IPR028082">
    <property type="entry name" value="Peripla_BP_I"/>
</dbReference>
<gene>
    <name evidence="3" type="ORF">GALL_65000</name>
</gene>
<dbReference type="SUPFAM" id="SSF53822">
    <property type="entry name" value="Periplasmic binding protein-like I"/>
    <property type="match status" value="1"/>
</dbReference>
<proteinExistence type="predicted"/>
<dbReference type="InterPro" id="IPR028081">
    <property type="entry name" value="Leu-bd"/>
</dbReference>
<reference evidence="3" key="1">
    <citation type="submission" date="2016-10" db="EMBL/GenBank/DDBJ databases">
        <title>Sequence of Gallionella enrichment culture.</title>
        <authorList>
            <person name="Poehlein A."/>
            <person name="Muehling M."/>
            <person name="Daniel R."/>
        </authorList>
    </citation>
    <scope>NUCLEOTIDE SEQUENCE</scope>
</reference>
<dbReference type="PANTHER" id="PTHR30483:SF6">
    <property type="entry name" value="PERIPLASMIC BINDING PROTEIN OF ABC TRANSPORTER FOR NATURAL AMINO ACIDS"/>
    <property type="match status" value="1"/>
</dbReference>